<name>A0A197ZX10_9BACL</name>
<organism evidence="1 2">
    <name type="scientific">Paenibacillus oryzisoli</name>
    <dbReference type="NCBI Taxonomy" id="1850517"/>
    <lineage>
        <taxon>Bacteria</taxon>
        <taxon>Bacillati</taxon>
        <taxon>Bacillota</taxon>
        <taxon>Bacilli</taxon>
        <taxon>Bacillales</taxon>
        <taxon>Paenibacillaceae</taxon>
        <taxon>Paenibacillus</taxon>
    </lineage>
</organism>
<dbReference type="STRING" id="1850517.A8708_24970"/>
<accession>A0A197ZX10</accession>
<dbReference type="RefSeq" id="WP_068670793.1">
    <property type="nucleotide sequence ID" value="NZ_LYPB01000092.1"/>
</dbReference>
<dbReference type="EMBL" id="LYPB01000092">
    <property type="protein sequence ID" value="OAS13699.1"/>
    <property type="molecule type" value="Genomic_DNA"/>
</dbReference>
<comment type="caution">
    <text evidence="1">The sequence shown here is derived from an EMBL/GenBank/DDBJ whole genome shotgun (WGS) entry which is preliminary data.</text>
</comment>
<protein>
    <submittedName>
        <fullName evidence="1">Uncharacterized protein</fullName>
    </submittedName>
</protein>
<evidence type="ECO:0000313" key="2">
    <source>
        <dbReference type="Proteomes" id="UP000078454"/>
    </source>
</evidence>
<reference evidence="1 2" key="1">
    <citation type="submission" date="2016-05" db="EMBL/GenBank/DDBJ databases">
        <title>Paenibacillus sp. 1ZS3-15 nov., isolated from the rhizosphere soil.</title>
        <authorList>
            <person name="Zhang X.X."/>
            <person name="Zhang J."/>
        </authorList>
    </citation>
    <scope>NUCLEOTIDE SEQUENCE [LARGE SCALE GENOMIC DNA]</scope>
    <source>
        <strain evidence="1 2">1ZS3-15</strain>
    </source>
</reference>
<gene>
    <name evidence="1" type="ORF">A8708_24970</name>
</gene>
<sequence length="81" mass="8562">MLESDGGVWLPFSVGSGKMTDDEGGNTNGLLKSSVISDELESIGTDFIPMGNGSMEASQLTNNVLKQTAIKIITLLLVMGW</sequence>
<dbReference type="Proteomes" id="UP000078454">
    <property type="component" value="Unassembled WGS sequence"/>
</dbReference>
<proteinExistence type="predicted"/>
<dbReference type="AlphaFoldDB" id="A0A197ZX10"/>
<keyword evidence="2" id="KW-1185">Reference proteome</keyword>
<evidence type="ECO:0000313" key="1">
    <source>
        <dbReference type="EMBL" id="OAS13699.1"/>
    </source>
</evidence>